<reference evidence="3 4" key="1">
    <citation type="submission" date="2020-07" db="EMBL/GenBank/DDBJ databases">
        <authorList>
            <person name="Xu S."/>
            <person name="Li A."/>
        </authorList>
    </citation>
    <scope>NUCLEOTIDE SEQUENCE [LARGE SCALE GENOMIC DNA]</scope>
    <source>
        <strain evidence="3 4">SG-8</strain>
    </source>
</reference>
<evidence type="ECO:0000256" key="1">
    <source>
        <dbReference type="ARBA" id="ARBA00044755"/>
    </source>
</evidence>
<dbReference type="Proteomes" id="UP000552587">
    <property type="component" value="Unassembled WGS sequence"/>
</dbReference>
<evidence type="ECO:0000313" key="3">
    <source>
        <dbReference type="EMBL" id="MBB1088913.1"/>
    </source>
</evidence>
<protein>
    <submittedName>
        <fullName evidence="3">Polymer-forming cytoskeletal protein</fullName>
    </submittedName>
</protein>
<accession>A0A7W3U4R9</accession>
<dbReference type="EMBL" id="JACHTE010000007">
    <property type="protein sequence ID" value="MBB1088913.1"/>
    <property type="molecule type" value="Genomic_DNA"/>
</dbReference>
<dbReference type="PANTHER" id="PTHR35024">
    <property type="entry name" value="HYPOTHETICAL CYTOSOLIC PROTEIN"/>
    <property type="match status" value="1"/>
</dbReference>
<dbReference type="RefSeq" id="WP_182669701.1">
    <property type="nucleotide sequence ID" value="NZ_JACHTE010000007.1"/>
</dbReference>
<feature type="region of interest" description="Disordered" evidence="2">
    <location>
        <begin position="158"/>
        <end position="180"/>
    </location>
</feature>
<dbReference type="InterPro" id="IPR007607">
    <property type="entry name" value="BacA/B"/>
</dbReference>
<comment type="similarity">
    <text evidence="1">Belongs to the bactofilin family.</text>
</comment>
<sequence length="180" mass="18378">MAIFGNPPASQKSDASSAVPPAKAPPREDEPRANVASFTAPEPARQASTPQRSATPDAKESVIASDLTIEGRIEGSGHVRLAGRFKGDVNVQGDLTIEVGAKLDGGVKARKVIIAGELEGNIESAERVELLDSGAMTGDIKAGTVTVAAGSRMKGQVEFGWSKDGKGTGKGRAGENGADA</sequence>
<proteinExistence type="inferred from homology"/>
<comment type="caution">
    <text evidence="3">The sequence shown here is derived from an EMBL/GenBank/DDBJ whole genome shotgun (WGS) entry which is preliminary data.</text>
</comment>
<dbReference type="AlphaFoldDB" id="A0A7W3U4R9"/>
<dbReference type="Pfam" id="PF04519">
    <property type="entry name" value="Bactofilin"/>
    <property type="match status" value="1"/>
</dbReference>
<evidence type="ECO:0000313" key="4">
    <source>
        <dbReference type="Proteomes" id="UP000552587"/>
    </source>
</evidence>
<evidence type="ECO:0000256" key="2">
    <source>
        <dbReference type="SAM" id="MobiDB-lite"/>
    </source>
</evidence>
<feature type="region of interest" description="Disordered" evidence="2">
    <location>
        <begin position="1"/>
        <end position="60"/>
    </location>
</feature>
<organism evidence="3 4">
    <name type="scientific">Marilutibacter penaei</name>
    <dbReference type="NCBI Taxonomy" id="2759900"/>
    <lineage>
        <taxon>Bacteria</taxon>
        <taxon>Pseudomonadati</taxon>
        <taxon>Pseudomonadota</taxon>
        <taxon>Gammaproteobacteria</taxon>
        <taxon>Lysobacterales</taxon>
        <taxon>Lysobacteraceae</taxon>
        <taxon>Marilutibacter</taxon>
    </lineage>
</organism>
<name>A0A7W3U4R9_9GAMM</name>
<keyword evidence="4" id="KW-1185">Reference proteome</keyword>
<gene>
    <name evidence="3" type="ORF">H4F99_10465</name>
</gene>
<dbReference type="PANTHER" id="PTHR35024:SF4">
    <property type="entry name" value="POLYMER-FORMING CYTOSKELETAL PROTEIN"/>
    <property type="match status" value="1"/>
</dbReference>